<keyword evidence="2" id="KW-0808">Transferase</keyword>
<dbReference type="AlphaFoldDB" id="A0A7Y9XVR0"/>
<evidence type="ECO:0000259" key="1">
    <source>
        <dbReference type="Pfam" id="PF08241"/>
    </source>
</evidence>
<keyword evidence="3" id="KW-1185">Reference proteome</keyword>
<protein>
    <submittedName>
        <fullName evidence="2">SAM-dependent methyltransferase</fullName>
    </submittedName>
</protein>
<comment type="caution">
    <text evidence="2">The sequence shown here is derived from an EMBL/GenBank/DDBJ whole genome shotgun (WGS) entry which is preliminary data.</text>
</comment>
<dbReference type="InterPro" id="IPR029063">
    <property type="entry name" value="SAM-dependent_MTases_sf"/>
</dbReference>
<dbReference type="Gene3D" id="3.40.50.150">
    <property type="entry name" value="Vaccinia Virus protein VP39"/>
    <property type="match status" value="1"/>
</dbReference>
<sequence>MSAMVARAPLHLFLAGNPFRGALTDGLFFRDKMRAIHRVAPDLTGSQILEIGGGRSGLTKLLYPDAEVVNLDADPGVADAACNLQAGQRLVTGSATALPFEDESFACVTMFDILEHVEDDALAASEAMRVVRRDGVIIVTTPSRERWRYPHYRFMRPLCPPEERLLREWGHVRRGYRQEELDALFGRAAEATGSFVNSGLALSHDIAFSKLPRPLRFAAHVLAAPVSLAGWLANRPGSPGAEIAATWRKPGSPD</sequence>
<dbReference type="RefSeq" id="WP_218845164.1">
    <property type="nucleotide sequence ID" value="NZ_BMGF01000002.1"/>
</dbReference>
<dbReference type="GO" id="GO:0008757">
    <property type="term" value="F:S-adenosylmethionine-dependent methyltransferase activity"/>
    <property type="evidence" value="ECO:0007669"/>
    <property type="project" value="InterPro"/>
</dbReference>
<dbReference type="Proteomes" id="UP000522081">
    <property type="component" value="Unassembled WGS sequence"/>
</dbReference>
<reference evidence="2 3" key="1">
    <citation type="submission" date="2020-07" db="EMBL/GenBank/DDBJ databases">
        <title>Genomic Encyclopedia of Type Strains, Phase IV (KMG-IV): sequencing the most valuable type-strain genomes for metagenomic binning, comparative biology and taxonomic classification.</title>
        <authorList>
            <person name="Goeker M."/>
        </authorList>
    </citation>
    <scope>NUCLEOTIDE SEQUENCE [LARGE SCALE GENOMIC DNA]</scope>
    <source>
        <strain evidence="2 3">DSM 29043</strain>
    </source>
</reference>
<organism evidence="2 3">
    <name type="scientific">Novosphingobium marinum</name>
    <dbReference type="NCBI Taxonomy" id="1514948"/>
    <lineage>
        <taxon>Bacteria</taxon>
        <taxon>Pseudomonadati</taxon>
        <taxon>Pseudomonadota</taxon>
        <taxon>Alphaproteobacteria</taxon>
        <taxon>Sphingomonadales</taxon>
        <taxon>Sphingomonadaceae</taxon>
        <taxon>Novosphingobium</taxon>
    </lineage>
</organism>
<dbReference type="Pfam" id="PF08241">
    <property type="entry name" value="Methyltransf_11"/>
    <property type="match status" value="1"/>
</dbReference>
<dbReference type="GO" id="GO:0032259">
    <property type="term" value="P:methylation"/>
    <property type="evidence" value="ECO:0007669"/>
    <property type="project" value="UniProtKB-KW"/>
</dbReference>
<accession>A0A7Y9XVR0</accession>
<dbReference type="SUPFAM" id="SSF53335">
    <property type="entry name" value="S-adenosyl-L-methionine-dependent methyltransferases"/>
    <property type="match status" value="1"/>
</dbReference>
<feature type="domain" description="Methyltransferase type 11" evidence="1">
    <location>
        <begin position="49"/>
        <end position="139"/>
    </location>
</feature>
<dbReference type="InterPro" id="IPR013216">
    <property type="entry name" value="Methyltransf_11"/>
</dbReference>
<dbReference type="CDD" id="cd02440">
    <property type="entry name" value="AdoMet_MTases"/>
    <property type="match status" value="1"/>
</dbReference>
<evidence type="ECO:0000313" key="3">
    <source>
        <dbReference type="Proteomes" id="UP000522081"/>
    </source>
</evidence>
<name>A0A7Y9XVR0_9SPHN</name>
<evidence type="ECO:0000313" key="2">
    <source>
        <dbReference type="EMBL" id="NYH95387.1"/>
    </source>
</evidence>
<proteinExistence type="predicted"/>
<dbReference type="EMBL" id="JACBZF010000002">
    <property type="protein sequence ID" value="NYH95387.1"/>
    <property type="molecule type" value="Genomic_DNA"/>
</dbReference>
<gene>
    <name evidence="2" type="ORF">FHS75_001706</name>
</gene>
<keyword evidence="2" id="KW-0489">Methyltransferase</keyword>